<dbReference type="Gene3D" id="1.25.40.10">
    <property type="entry name" value="Tetratricopeptide repeat domain"/>
    <property type="match status" value="1"/>
</dbReference>
<name>A0AAV4K622_9DEIO</name>
<organism evidence="1 4">
    <name type="scientific">Deinococcus wulumuqiensis</name>
    <dbReference type="NCBI Taxonomy" id="980427"/>
    <lineage>
        <taxon>Bacteria</taxon>
        <taxon>Thermotogati</taxon>
        <taxon>Deinococcota</taxon>
        <taxon>Deinococci</taxon>
        <taxon>Deinococcales</taxon>
        <taxon>Deinococcaceae</taxon>
        <taxon>Deinococcus</taxon>
    </lineage>
</organism>
<comment type="caution">
    <text evidence="1">The sequence shown here is derived from an EMBL/GenBank/DDBJ whole genome shotgun (WGS) entry which is preliminary data.</text>
</comment>
<evidence type="ECO:0000313" key="1">
    <source>
        <dbReference type="EMBL" id="GGI82518.1"/>
    </source>
</evidence>
<reference evidence="1" key="2">
    <citation type="journal article" date="2014" name="Int. J. Syst. Evol. Microbiol.">
        <title>Complete genome sequence of Corynebacterium casei LMG S-19264T (=DSM 44701T), isolated from a smear-ripened cheese.</title>
        <authorList>
            <consortium name="US DOE Joint Genome Institute (JGI-PGF)"/>
            <person name="Walter F."/>
            <person name="Albersmeier A."/>
            <person name="Kalinowski J."/>
            <person name="Ruckert C."/>
        </authorList>
    </citation>
    <scope>NUCLEOTIDE SEQUENCE</scope>
    <source>
        <strain evidence="1">CGMCC 1.8885</strain>
    </source>
</reference>
<evidence type="ECO:0008006" key="5">
    <source>
        <dbReference type="Google" id="ProtNLM"/>
    </source>
</evidence>
<gene>
    <name evidence="2" type="ORF">GCM10008021_11200</name>
    <name evidence="1" type="ORF">GCM10010914_16020</name>
</gene>
<keyword evidence="3" id="KW-1185">Reference proteome</keyword>
<evidence type="ECO:0000313" key="2">
    <source>
        <dbReference type="EMBL" id="GGP29469.1"/>
    </source>
</evidence>
<protein>
    <recommendedName>
        <fullName evidence="5">Tetratricopeptide repeat protein</fullName>
    </recommendedName>
</protein>
<dbReference type="RefSeq" id="WP_017871121.1">
    <property type="nucleotide sequence ID" value="NZ_BMLZ01000010.1"/>
</dbReference>
<sequence length="326" mass="35010">MPARSLLLLPDLGDLLRTQPQYNAATLAELLAALGEREVWWASSPDPEHPLRDALPAAGVILRELPLPDWGWADAEHEQLVTFLELYPQGRERLRAAAQAEAEFARHLGEPLTPADVLGGDLFTAASEYRAATAAALDEGPGTRWHARRLDEVATLARDLSGVMLAPLDDLPGLLERLPGAALPGLPGFVPGEASRLRALADRAWHLRDEDDPAALLAALEREAGDRTTPRAELDAAAANLYFAAGDLPGARFWLERAAHALPPEHPRSLAGLVLARLGQVRDALGERDLARRTYQAVLALAFAPAVAREAAAAGLQTPFVLDLTS</sequence>
<proteinExistence type="predicted"/>
<reference evidence="3" key="3">
    <citation type="journal article" date="2019" name="Int. J. Syst. Evol. Microbiol.">
        <title>The Global Catalogue of Microorganisms (GCM) 10K type strain sequencing project: providing services to taxonomists for standard genome sequencing and annotation.</title>
        <authorList>
            <consortium name="The Broad Institute Genomics Platform"/>
            <consortium name="The Broad Institute Genome Sequencing Center for Infectious Disease"/>
            <person name="Wu L."/>
            <person name="Ma J."/>
        </authorList>
    </citation>
    <scope>NUCLEOTIDE SEQUENCE [LARGE SCALE GENOMIC DNA]</scope>
    <source>
        <strain evidence="3">CGMCC 1.8884</strain>
    </source>
</reference>
<dbReference type="EMBL" id="BMLZ01000010">
    <property type="protein sequence ID" value="GGP29469.1"/>
    <property type="molecule type" value="Genomic_DNA"/>
</dbReference>
<dbReference type="EMBL" id="BMMA01000012">
    <property type="protein sequence ID" value="GGI82518.1"/>
    <property type="molecule type" value="Genomic_DNA"/>
</dbReference>
<evidence type="ECO:0000313" key="4">
    <source>
        <dbReference type="Proteomes" id="UP000652720"/>
    </source>
</evidence>
<dbReference type="Proteomes" id="UP000630135">
    <property type="component" value="Unassembled WGS sequence"/>
</dbReference>
<dbReference type="AlphaFoldDB" id="A0AAV4K622"/>
<dbReference type="GeneID" id="59164762"/>
<reference evidence="2" key="1">
    <citation type="journal article" date="2014" name="Int. J. Syst. Evol. Microbiol.">
        <title>Complete genome of a new Firmicutes species belonging to the dominant human colonic microbiota ('Ruminococcus bicirculans') reveals two chromosomes and a selective capacity to utilize plant glucans.</title>
        <authorList>
            <consortium name="NISC Comparative Sequencing Program"/>
            <person name="Wegmann U."/>
            <person name="Louis P."/>
            <person name="Goesmann A."/>
            <person name="Henrissat B."/>
            <person name="Duncan S.H."/>
            <person name="Flint H.J."/>
        </authorList>
    </citation>
    <scope>NUCLEOTIDE SEQUENCE</scope>
    <source>
        <strain evidence="2">CGMCC 1.8884</strain>
    </source>
</reference>
<reference evidence="1" key="4">
    <citation type="submission" date="2023-08" db="EMBL/GenBank/DDBJ databases">
        <authorList>
            <person name="Sun Q."/>
            <person name="Zhou Y."/>
        </authorList>
    </citation>
    <scope>NUCLEOTIDE SEQUENCE</scope>
    <source>
        <strain evidence="2">CGMCC 1.8884</strain>
        <strain evidence="1">CGMCC 1.8885</strain>
    </source>
</reference>
<dbReference type="InterPro" id="IPR011990">
    <property type="entry name" value="TPR-like_helical_dom_sf"/>
</dbReference>
<dbReference type="Proteomes" id="UP000652720">
    <property type="component" value="Unassembled WGS sequence"/>
</dbReference>
<evidence type="ECO:0000313" key="3">
    <source>
        <dbReference type="Proteomes" id="UP000630135"/>
    </source>
</evidence>
<accession>A0AAV4K622</accession>